<feature type="region of interest" description="Disordered" evidence="1">
    <location>
        <begin position="195"/>
        <end position="216"/>
    </location>
</feature>
<evidence type="ECO:0000313" key="3">
    <source>
        <dbReference type="EMBL" id="KFL37226.1"/>
    </source>
</evidence>
<accession>A0A087MK23</accession>
<dbReference type="AlphaFoldDB" id="A0A087MK23"/>
<sequence length="216" mass="23272">MPVTNDSIPPTTPPGEPTGADALAALARTEQRMVRLTFWQTLLSVAGALIAILALFATLRESNEVRRQTAAAVWPYIQVQMNDFDLGDTAALSLSFTNTGVGPAKVRSLRMTLDGEPVPDWPGLLTRLDQPADSPYGRDFISQRVLAPGESVTVFQTQHPPLVRALQAAIRRPGTVLSMCYCSIFDECWQAESGPVPEDPRPVAACPADGPGQFQG</sequence>
<evidence type="ECO:0000256" key="1">
    <source>
        <dbReference type="SAM" id="MobiDB-lite"/>
    </source>
</evidence>
<organism evidence="3 4">
    <name type="scientific">Arenimonas donghaensis DSM 18148 = HO3-R19</name>
    <dbReference type="NCBI Taxonomy" id="1121014"/>
    <lineage>
        <taxon>Bacteria</taxon>
        <taxon>Pseudomonadati</taxon>
        <taxon>Pseudomonadota</taxon>
        <taxon>Gammaproteobacteria</taxon>
        <taxon>Lysobacterales</taxon>
        <taxon>Lysobacteraceae</taxon>
        <taxon>Arenimonas</taxon>
    </lineage>
</organism>
<proteinExistence type="predicted"/>
<keyword evidence="2" id="KW-0812">Transmembrane</keyword>
<feature type="transmembrane region" description="Helical" evidence="2">
    <location>
        <begin position="38"/>
        <end position="59"/>
    </location>
</feature>
<feature type="region of interest" description="Disordered" evidence="1">
    <location>
        <begin position="1"/>
        <end position="20"/>
    </location>
</feature>
<reference evidence="4" key="1">
    <citation type="submission" date="2013-08" db="EMBL/GenBank/DDBJ databases">
        <title>Genome sequencing of Arenimonas donghaensis.</title>
        <authorList>
            <person name="Chen F."/>
            <person name="Wang G."/>
        </authorList>
    </citation>
    <scope>NUCLEOTIDE SEQUENCE [LARGE SCALE GENOMIC DNA]</scope>
    <source>
        <strain evidence="4">HO3-R19</strain>
    </source>
</reference>
<dbReference type="EMBL" id="AVCJ01000005">
    <property type="protein sequence ID" value="KFL37226.1"/>
    <property type="molecule type" value="Genomic_DNA"/>
</dbReference>
<keyword evidence="2" id="KW-0472">Membrane</keyword>
<keyword evidence="2" id="KW-1133">Transmembrane helix</keyword>
<name>A0A087MK23_9GAMM</name>
<evidence type="ECO:0000313" key="4">
    <source>
        <dbReference type="Proteomes" id="UP000029085"/>
    </source>
</evidence>
<dbReference type="PATRIC" id="fig|1121014.3.peg.823"/>
<dbReference type="Proteomes" id="UP000029085">
    <property type="component" value="Unassembled WGS sequence"/>
</dbReference>
<keyword evidence="4" id="KW-1185">Reference proteome</keyword>
<gene>
    <name evidence="3" type="ORF">N788_10320</name>
</gene>
<evidence type="ECO:0000256" key="2">
    <source>
        <dbReference type="SAM" id="Phobius"/>
    </source>
</evidence>
<protein>
    <submittedName>
        <fullName evidence="3">Uncharacterized protein</fullName>
    </submittedName>
</protein>
<reference evidence="3 4" key="2">
    <citation type="journal article" date="2015" name="Stand. Genomic Sci.">
        <title>High quality draft genomic sequence of Arenimonas donghaensis DSM 18148(T).</title>
        <authorList>
            <person name="Chen F."/>
            <person name="Wang H."/>
            <person name="Cao Y."/>
            <person name="Li X."/>
            <person name="Wang G."/>
        </authorList>
    </citation>
    <scope>NUCLEOTIDE SEQUENCE [LARGE SCALE GENOMIC DNA]</scope>
    <source>
        <strain evidence="3 4">HO3-R19</strain>
    </source>
</reference>
<comment type="caution">
    <text evidence="3">The sequence shown here is derived from an EMBL/GenBank/DDBJ whole genome shotgun (WGS) entry which is preliminary data.</text>
</comment>